<dbReference type="PANTHER" id="PTHR45763:SF51">
    <property type="entry name" value="ALPHA_BETA-HYDROLASES SUPERFAMILY PROTEIN"/>
    <property type="match status" value="1"/>
</dbReference>
<dbReference type="InterPro" id="IPR000073">
    <property type="entry name" value="AB_hydrolase_1"/>
</dbReference>
<evidence type="ECO:0000313" key="3">
    <source>
        <dbReference type="Proteomes" id="UP001159364"/>
    </source>
</evidence>
<feature type="domain" description="AB hydrolase-1" evidence="1">
    <location>
        <begin position="134"/>
        <end position="352"/>
    </location>
</feature>
<evidence type="ECO:0000259" key="1">
    <source>
        <dbReference type="Pfam" id="PF00561"/>
    </source>
</evidence>
<dbReference type="PANTHER" id="PTHR45763">
    <property type="entry name" value="HYDROLASE, ALPHA/BETA FOLD FAMILY PROTEIN, EXPRESSED-RELATED"/>
    <property type="match status" value="1"/>
</dbReference>
<evidence type="ECO:0000313" key="2">
    <source>
        <dbReference type="EMBL" id="KAJ8754790.1"/>
    </source>
</evidence>
<dbReference type="FunFam" id="3.40.50.1820:FF:000270">
    <property type="entry name" value="Alpha/beta-Hydrolases superfamily protein"/>
    <property type="match status" value="1"/>
</dbReference>
<proteinExistence type="predicted"/>
<reference evidence="2 3" key="1">
    <citation type="submission" date="2021-09" db="EMBL/GenBank/DDBJ databases">
        <title>Genomic insights and catalytic innovation underlie evolution of tropane alkaloids biosynthesis.</title>
        <authorList>
            <person name="Wang Y.-J."/>
            <person name="Tian T."/>
            <person name="Huang J.-P."/>
            <person name="Huang S.-X."/>
        </authorList>
    </citation>
    <scope>NUCLEOTIDE SEQUENCE [LARGE SCALE GENOMIC DNA]</scope>
    <source>
        <strain evidence="2">KIB-2018</strain>
        <tissue evidence="2">Leaf</tissue>
    </source>
</reference>
<dbReference type="SUPFAM" id="SSF53474">
    <property type="entry name" value="alpha/beta-Hydrolases"/>
    <property type="match status" value="1"/>
</dbReference>
<protein>
    <recommendedName>
        <fullName evidence="1">AB hydrolase-1 domain-containing protein</fullName>
    </recommendedName>
</protein>
<dbReference type="InterPro" id="IPR029058">
    <property type="entry name" value="AB_hydrolase_fold"/>
</dbReference>
<comment type="caution">
    <text evidence="2">The sequence shown here is derived from an EMBL/GenBank/DDBJ whole genome shotgun (WGS) entry which is preliminary data.</text>
</comment>
<dbReference type="AlphaFoldDB" id="A0AAV8SRZ9"/>
<sequence>MPISDRSTTSRAVLRTSYKIADEQQNPNILLRPFSSLRLEEILLVLFIGIIAWAYQATQPSPPRTCGSPDRHPINSPRMKLRDGRRLAYKEHGVPKDMANYKIVYINAFDSCRHDALVADHASSELVVELGSYIVSFDRAGYGESDPHPKKILKSIALDVEELADHLGLGPKFYVIGYSMGGEFTWTCLKYIPHRLAGVALLAPVINYWWPGFPANLSKEASRVAHYAPWLTYWWNTQTWFPGSNVIADVFDHFPPKNLEINSKLTENNVEHARQQGEFESIHQDVNIGFGTWEFDPLELKNPFPNNEGSVHLWHGNKDPLVPLQLQRYIARQLSWIQYHELPGMGHMFPYDDGLVDTIIKRMLGR</sequence>
<keyword evidence="3" id="KW-1185">Reference proteome</keyword>
<dbReference type="Proteomes" id="UP001159364">
    <property type="component" value="Linkage Group LG09"/>
</dbReference>
<name>A0AAV8SRZ9_9ROSI</name>
<accession>A0AAV8SRZ9</accession>
<dbReference type="EMBL" id="JAIWQS010000009">
    <property type="protein sequence ID" value="KAJ8754790.1"/>
    <property type="molecule type" value="Genomic_DNA"/>
</dbReference>
<organism evidence="2 3">
    <name type="scientific">Erythroxylum novogranatense</name>
    <dbReference type="NCBI Taxonomy" id="1862640"/>
    <lineage>
        <taxon>Eukaryota</taxon>
        <taxon>Viridiplantae</taxon>
        <taxon>Streptophyta</taxon>
        <taxon>Embryophyta</taxon>
        <taxon>Tracheophyta</taxon>
        <taxon>Spermatophyta</taxon>
        <taxon>Magnoliopsida</taxon>
        <taxon>eudicotyledons</taxon>
        <taxon>Gunneridae</taxon>
        <taxon>Pentapetalae</taxon>
        <taxon>rosids</taxon>
        <taxon>fabids</taxon>
        <taxon>Malpighiales</taxon>
        <taxon>Erythroxylaceae</taxon>
        <taxon>Erythroxylum</taxon>
    </lineage>
</organism>
<gene>
    <name evidence="2" type="ORF">K2173_012179</name>
</gene>
<dbReference type="Gene3D" id="3.40.50.1820">
    <property type="entry name" value="alpha/beta hydrolase"/>
    <property type="match status" value="1"/>
</dbReference>
<dbReference type="Pfam" id="PF00561">
    <property type="entry name" value="Abhydrolase_1"/>
    <property type="match status" value="1"/>
</dbReference>